<reference evidence="8 9" key="2">
    <citation type="submission" date="2015-05" db="EMBL/GenBank/DDBJ databases">
        <authorList>
            <person name="Morales-Cruz A."/>
            <person name="Amrine K.C."/>
            <person name="Cantu D."/>
        </authorList>
    </citation>
    <scope>NUCLEOTIDE SEQUENCE [LARGE SCALE GENOMIC DNA]</scope>
    <source>
        <strain evidence="8">UCRPC4</strain>
    </source>
</reference>
<evidence type="ECO:0000313" key="9">
    <source>
        <dbReference type="Proteomes" id="UP000053317"/>
    </source>
</evidence>
<accession>A0A0G2DTU9</accession>
<keyword evidence="5 7" id="KW-1133">Transmembrane helix</keyword>
<dbReference type="GO" id="GO:0005789">
    <property type="term" value="C:endoplasmic reticulum membrane"/>
    <property type="evidence" value="ECO:0007669"/>
    <property type="project" value="UniProtKB-SubCell"/>
</dbReference>
<evidence type="ECO:0000256" key="2">
    <source>
        <dbReference type="ARBA" id="ARBA00010430"/>
    </source>
</evidence>
<keyword evidence="6 7" id="KW-0472">Membrane</keyword>
<evidence type="ECO:0000256" key="1">
    <source>
        <dbReference type="ARBA" id="ARBA00004477"/>
    </source>
</evidence>
<dbReference type="OrthoDB" id="2014333at2759"/>
<keyword evidence="4 7" id="KW-0256">Endoplasmic reticulum</keyword>
<comment type="caution">
    <text evidence="8">The sequence shown here is derived from an EMBL/GenBank/DDBJ whole genome shotgun (WGS) entry which is preliminary data.</text>
</comment>
<evidence type="ECO:0000256" key="5">
    <source>
        <dbReference type="ARBA" id="ARBA00022989"/>
    </source>
</evidence>
<evidence type="ECO:0000256" key="6">
    <source>
        <dbReference type="ARBA" id="ARBA00023136"/>
    </source>
</evidence>
<dbReference type="Proteomes" id="UP000053317">
    <property type="component" value="Unassembled WGS sequence"/>
</dbReference>
<evidence type="ECO:0000313" key="8">
    <source>
        <dbReference type="EMBL" id="KKY14347.1"/>
    </source>
</evidence>
<dbReference type="GO" id="GO:0016757">
    <property type="term" value="F:glycosyltransferase activity"/>
    <property type="evidence" value="ECO:0007669"/>
    <property type="project" value="UniProtKB-KW"/>
</dbReference>
<protein>
    <recommendedName>
        <fullName evidence="7">Dolichol-phosphate mannosyltransferase subunit 3</fullName>
    </recommendedName>
</protein>
<evidence type="ECO:0000256" key="3">
    <source>
        <dbReference type="ARBA" id="ARBA00022692"/>
    </source>
</evidence>
<comment type="subcellular location">
    <subcellularLocation>
        <location evidence="1 7">Endoplasmic reticulum membrane</location>
        <topology evidence="1 7">Multi-pass membrane protein</topology>
    </subcellularLocation>
</comment>
<dbReference type="EMBL" id="LCWF01000231">
    <property type="protein sequence ID" value="KKY14347.1"/>
    <property type="molecule type" value="Genomic_DNA"/>
</dbReference>
<reference evidence="8 9" key="1">
    <citation type="submission" date="2015-05" db="EMBL/GenBank/DDBJ databases">
        <title>Distinctive expansion of gene families associated with plant cell wall degradation and secondary metabolism in the genomes of grapevine trunk pathogens.</title>
        <authorList>
            <person name="Lawrence D.P."/>
            <person name="Travadon R."/>
            <person name="Rolshausen P.E."/>
            <person name="Baumgartner K."/>
        </authorList>
    </citation>
    <scope>NUCLEOTIDE SEQUENCE [LARGE SCALE GENOMIC DNA]</scope>
    <source>
        <strain evidence="8">UCRPC4</strain>
    </source>
</reference>
<keyword evidence="3 7" id="KW-0812">Transmembrane</keyword>
<comment type="function">
    <text evidence="7">Stabilizer subunit of the dolichol-phosphate mannose (DPM) synthase complex; tethers catalytic subunit to the ER.</text>
</comment>
<comment type="caution">
    <text evidence="7">Lacks conserved residue(s) required for the propagation of feature annotation.</text>
</comment>
<dbReference type="AlphaFoldDB" id="A0A0G2DTU9"/>
<comment type="subunit">
    <text evidence="7">Component of the dolichol-phosphate mannose (DPM) synthase complex.</text>
</comment>
<comment type="similarity">
    <text evidence="2 7">Belongs to the DPM3 family.</text>
</comment>
<gene>
    <name evidence="8" type="ORF">UCRPC4_g06802</name>
</gene>
<dbReference type="Pfam" id="PF08285">
    <property type="entry name" value="DPM3"/>
    <property type="match status" value="1"/>
</dbReference>
<organism evidence="8 9">
    <name type="scientific">Phaeomoniella chlamydospora</name>
    <name type="common">Phaeoacremonium chlamydosporum</name>
    <dbReference type="NCBI Taxonomy" id="158046"/>
    <lineage>
        <taxon>Eukaryota</taxon>
        <taxon>Fungi</taxon>
        <taxon>Dikarya</taxon>
        <taxon>Ascomycota</taxon>
        <taxon>Pezizomycotina</taxon>
        <taxon>Eurotiomycetes</taxon>
        <taxon>Chaetothyriomycetidae</taxon>
        <taxon>Phaeomoniellales</taxon>
        <taxon>Phaeomoniellaceae</taxon>
        <taxon>Phaeomoniella</taxon>
    </lineage>
</organism>
<comment type="pathway">
    <text evidence="7">Protein modification; protein glycosylation.</text>
</comment>
<feature type="transmembrane region" description="Helical" evidence="7">
    <location>
        <begin position="46"/>
        <end position="70"/>
    </location>
</feature>
<dbReference type="UniPathway" id="UPA00378"/>
<sequence length="103" mass="11230">MSGMTRAGETFLALTFAGTVYSALYFAPEMFLLPKESDKYEQIVPYIPFWAVIAIACYLLGRLGYGVLIFNDTKGAYKELMGDSDNGIEGAKKALKARGVGTD</sequence>
<name>A0A0G2DTU9_PHACM</name>
<keyword evidence="9" id="KW-1185">Reference proteome</keyword>
<evidence type="ECO:0000256" key="7">
    <source>
        <dbReference type="RuleBase" id="RU365085"/>
    </source>
</evidence>
<proteinExistence type="inferred from homology"/>
<keyword evidence="8" id="KW-0328">Glycosyltransferase</keyword>
<evidence type="ECO:0000256" key="4">
    <source>
        <dbReference type="ARBA" id="ARBA00022824"/>
    </source>
</evidence>
<dbReference type="InterPro" id="IPR013174">
    <property type="entry name" value="DPM3"/>
</dbReference>
<keyword evidence="8" id="KW-0808">Transferase</keyword>